<evidence type="ECO:0000256" key="1">
    <source>
        <dbReference type="SAM" id="Phobius"/>
    </source>
</evidence>
<protein>
    <submittedName>
        <fullName evidence="2">Stage V sporulation protein AB</fullName>
    </submittedName>
</protein>
<dbReference type="Proteomes" id="UP001595843">
    <property type="component" value="Unassembled WGS sequence"/>
</dbReference>
<gene>
    <name evidence="2" type="ORF">ACFOUO_15255</name>
</gene>
<reference evidence="3" key="1">
    <citation type="journal article" date="2019" name="Int. J. Syst. Evol. Microbiol.">
        <title>The Global Catalogue of Microorganisms (GCM) 10K type strain sequencing project: providing services to taxonomists for standard genome sequencing and annotation.</title>
        <authorList>
            <consortium name="The Broad Institute Genomics Platform"/>
            <consortium name="The Broad Institute Genome Sequencing Center for Infectious Disease"/>
            <person name="Wu L."/>
            <person name="Ma J."/>
        </authorList>
    </citation>
    <scope>NUCLEOTIDE SEQUENCE [LARGE SCALE GENOMIC DNA]</scope>
    <source>
        <strain evidence="3">IBRC-M 10813</strain>
    </source>
</reference>
<keyword evidence="1" id="KW-1133">Transmembrane helix</keyword>
<comment type="caution">
    <text evidence="2">The sequence shown here is derived from an EMBL/GenBank/DDBJ whole genome shotgun (WGS) entry which is preliminary data.</text>
</comment>
<feature type="transmembrane region" description="Helical" evidence="1">
    <location>
        <begin position="6"/>
        <end position="33"/>
    </location>
</feature>
<name>A0ABV8JIE8_9BACL</name>
<dbReference type="RefSeq" id="WP_380705981.1">
    <property type="nucleotide sequence ID" value="NZ_JBHSAP010000018.1"/>
</dbReference>
<accession>A0ABV8JIE8</accession>
<keyword evidence="1" id="KW-0472">Membrane</keyword>
<dbReference type="InterPro" id="IPR020144">
    <property type="entry name" value="SpoVAB"/>
</dbReference>
<dbReference type="EMBL" id="JBHSAP010000018">
    <property type="protein sequence ID" value="MFC4078155.1"/>
    <property type="molecule type" value="Genomic_DNA"/>
</dbReference>
<evidence type="ECO:0000313" key="2">
    <source>
        <dbReference type="EMBL" id="MFC4078155.1"/>
    </source>
</evidence>
<feature type="transmembrane region" description="Helical" evidence="1">
    <location>
        <begin position="45"/>
        <end position="62"/>
    </location>
</feature>
<feature type="transmembrane region" description="Helical" evidence="1">
    <location>
        <begin position="114"/>
        <end position="136"/>
    </location>
</feature>
<sequence length="140" mass="15229">MVLNNAILAFVGLAGGLAVGSGFVAFLTVLDLIPRLTVMSRTKRFVYLYEYALILGAIFSTWVDFRGWVGFLPVISTVPLGLIGGCFIGLLAAALTEVLNVLPILAKRIRFQGYILYLLMAMVFGKVAGSLFQWLVLSSH</sequence>
<keyword evidence="3" id="KW-1185">Reference proteome</keyword>
<evidence type="ECO:0000313" key="3">
    <source>
        <dbReference type="Proteomes" id="UP001595843"/>
    </source>
</evidence>
<dbReference type="Pfam" id="PF13782">
    <property type="entry name" value="SpoVAB"/>
    <property type="match status" value="1"/>
</dbReference>
<proteinExistence type="predicted"/>
<keyword evidence="1" id="KW-0812">Transmembrane</keyword>
<feature type="transmembrane region" description="Helical" evidence="1">
    <location>
        <begin position="82"/>
        <end position="102"/>
    </location>
</feature>
<organism evidence="2 3">
    <name type="scientific">Salinithrix halophila</name>
    <dbReference type="NCBI Taxonomy" id="1485204"/>
    <lineage>
        <taxon>Bacteria</taxon>
        <taxon>Bacillati</taxon>
        <taxon>Bacillota</taxon>
        <taxon>Bacilli</taxon>
        <taxon>Bacillales</taxon>
        <taxon>Thermoactinomycetaceae</taxon>
        <taxon>Salinithrix</taxon>
    </lineage>
</organism>